<proteinExistence type="predicted"/>
<evidence type="ECO:0000313" key="2">
    <source>
        <dbReference type="Proteomes" id="UP001165430"/>
    </source>
</evidence>
<organism evidence="1 2">
    <name type="scientific">Belliella alkalica</name>
    <dbReference type="NCBI Taxonomy" id="1730871"/>
    <lineage>
        <taxon>Bacteria</taxon>
        <taxon>Pseudomonadati</taxon>
        <taxon>Bacteroidota</taxon>
        <taxon>Cytophagia</taxon>
        <taxon>Cytophagales</taxon>
        <taxon>Cyclobacteriaceae</taxon>
        <taxon>Belliella</taxon>
    </lineage>
</organism>
<dbReference type="Gene3D" id="2.60.120.10">
    <property type="entry name" value="Jelly Rolls"/>
    <property type="match status" value="1"/>
</dbReference>
<sequence>MEKEKLMLDLKSKLDGLAVVPFGAYQKLMEFMEFKTFRKGDLIRSSGEKEQYSYYLFSGILAFEKEGMLERLFFEDQVAFDSHAYQSGFPSQYNLIALKDGLMSQLSHNDELKVLNKLPEFNRLSLALQQKAKDTEDLWY</sequence>
<evidence type="ECO:0000313" key="1">
    <source>
        <dbReference type="EMBL" id="MCH7415285.1"/>
    </source>
</evidence>
<gene>
    <name evidence="1" type="ORF">MM213_17425</name>
</gene>
<name>A0ABS9VH47_9BACT</name>
<comment type="caution">
    <text evidence="1">The sequence shown here is derived from an EMBL/GenBank/DDBJ whole genome shotgun (WGS) entry which is preliminary data.</text>
</comment>
<dbReference type="SUPFAM" id="SSF51206">
    <property type="entry name" value="cAMP-binding domain-like"/>
    <property type="match status" value="1"/>
</dbReference>
<dbReference type="InterPro" id="IPR014710">
    <property type="entry name" value="RmlC-like_jellyroll"/>
</dbReference>
<evidence type="ECO:0008006" key="3">
    <source>
        <dbReference type="Google" id="ProtNLM"/>
    </source>
</evidence>
<dbReference type="Proteomes" id="UP001165430">
    <property type="component" value="Unassembled WGS sequence"/>
</dbReference>
<keyword evidence="2" id="KW-1185">Reference proteome</keyword>
<dbReference type="InterPro" id="IPR018490">
    <property type="entry name" value="cNMP-bd_dom_sf"/>
</dbReference>
<dbReference type="EMBL" id="JAKZGO010000019">
    <property type="protein sequence ID" value="MCH7415285.1"/>
    <property type="molecule type" value="Genomic_DNA"/>
</dbReference>
<reference evidence="1" key="1">
    <citation type="submission" date="2022-03" db="EMBL/GenBank/DDBJ databases">
        <title>De novo assembled genomes of Belliella spp. (Cyclobacteriaceae) strains.</title>
        <authorList>
            <person name="Szabo A."/>
            <person name="Korponai K."/>
            <person name="Felfoldi T."/>
        </authorList>
    </citation>
    <scope>NUCLEOTIDE SEQUENCE</scope>
    <source>
        <strain evidence="1">DSM 111903</strain>
    </source>
</reference>
<protein>
    <recommendedName>
        <fullName evidence="3">Cyclic nucleotide-binding domain-containing protein</fullName>
    </recommendedName>
</protein>
<dbReference type="RefSeq" id="WP_241414175.1">
    <property type="nucleotide sequence ID" value="NZ_JAKZGO010000019.1"/>
</dbReference>
<accession>A0ABS9VH47</accession>